<comment type="caution">
    <text evidence="12">The sequence shown here is derived from an EMBL/GenBank/DDBJ whole genome shotgun (WGS) entry which is preliminary data.</text>
</comment>
<reference evidence="12" key="1">
    <citation type="submission" date="2019-08" db="EMBL/GenBank/DDBJ databases">
        <title>The genome of the North American firefly Photinus pyralis.</title>
        <authorList>
            <consortium name="Photinus pyralis genome working group"/>
            <person name="Fallon T.R."/>
            <person name="Sander Lower S.E."/>
            <person name="Weng J.-K."/>
        </authorList>
    </citation>
    <scope>NUCLEOTIDE SEQUENCE</scope>
    <source>
        <strain evidence="12">TRF0915ILg1</strain>
        <tissue evidence="12">Whole body</tissue>
    </source>
</reference>
<dbReference type="GO" id="GO:0006325">
    <property type="term" value="P:chromatin organization"/>
    <property type="evidence" value="ECO:0007669"/>
    <property type="project" value="UniProtKB-KW"/>
</dbReference>
<evidence type="ECO:0000256" key="6">
    <source>
        <dbReference type="ARBA" id="ARBA00023242"/>
    </source>
</evidence>
<dbReference type="OrthoDB" id="10248551at2759"/>
<feature type="region of interest" description="Disordered" evidence="10">
    <location>
        <begin position="269"/>
        <end position="469"/>
    </location>
</feature>
<dbReference type="PANTHER" id="PTHR13468:SF1">
    <property type="entry name" value="PROTEIN DEK"/>
    <property type="match status" value="1"/>
</dbReference>
<evidence type="ECO:0000256" key="8">
    <source>
        <dbReference type="ARBA" id="ARBA00064832"/>
    </source>
</evidence>
<evidence type="ECO:0000259" key="11">
    <source>
        <dbReference type="PROSITE" id="PS51998"/>
    </source>
</evidence>
<dbReference type="InterPro" id="IPR036361">
    <property type="entry name" value="SAP_dom_sf"/>
</dbReference>
<evidence type="ECO:0000256" key="1">
    <source>
        <dbReference type="ARBA" id="ARBA00004123"/>
    </source>
</evidence>
<keyword evidence="2" id="KW-0597">Phosphoprotein</keyword>
<protein>
    <recommendedName>
        <fullName evidence="9">Protein DEK</fullName>
    </recommendedName>
</protein>
<keyword evidence="4" id="KW-0156">Chromatin regulator</keyword>
<dbReference type="EMBL" id="VTPC01007696">
    <property type="protein sequence ID" value="KAF2893740.1"/>
    <property type="molecule type" value="Genomic_DNA"/>
</dbReference>
<feature type="compositionally biased region" description="Basic and acidic residues" evidence="10">
    <location>
        <begin position="31"/>
        <end position="103"/>
    </location>
</feature>
<dbReference type="Proteomes" id="UP000801492">
    <property type="component" value="Unassembled WGS sequence"/>
</dbReference>
<feature type="compositionally biased region" description="Basic and acidic residues" evidence="10">
    <location>
        <begin position="294"/>
        <end position="307"/>
    </location>
</feature>
<evidence type="ECO:0000256" key="10">
    <source>
        <dbReference type="SAM" id="MobiDB-lite"/>
    </source>
</evidence>
<feature type="compositionally biased region" description="Basic and acidic residues" evidence="10">
    <location>
        <begin position="1"/>
        <end position="19"/>
    </location>
</feature>
<feature type="compositionally biased region" description="Basic and acidic residues" evidence="10">
    <location>
        <begin position="430"/>
        <end position="444"/>
    </location>
</feature>
<evidence type="ECO:0000256" key="9">
    <source>
        <dbReference type="ARBA" id="ARBA00074520"/>
    </source>
</evidence>
<feature type="compositionally biased region" description="Basic residues" evidence="10">
    <location>
        <begin position="308"/>
        <end position="318"/>
    </location>
</feature>
<sequence length="520" mass="58414">MSSEGENSKDISAEVDKVSAENVDDNSSEDSQNKEVKSENEEEKSNEKSSEVKVPSDKPSESGEGKDKKDGEVKKEIKGENSEEPKKDDKEKRNENNESKTDNDTEEGEDSNKEDEGSKKEDKKGVPLLDQPLEQSGSRERKKVQRFNEEFTAEAKESKSEFPVGTGIQLGEIPRIDASISRFKNDDLKLLHRLLFKTPGKTTLIKKNIKKFNGFDFKKDSEEYTRKIDSAKKFELKQLKSICEMLDLEKKGVKDEIVQRIIDFLLEPKDSGKPVGGGRPKRTAAVRANNRGYSSHDDSYSSDERRAARGGRGKGKRSNLKDETTSESDEDFHPSDASESRPRVVKRKKGGRKRADSDDDDDDEDDASEVESATSEDSDDEPKKRKKSKKVANNKPKGKPPGRRGRKPAAETEKKTPPTPTATKKGNRKRDHESSEESEQHADENASSSEDEPLIKKAKSPQPPTDEEIKKYVKEILDGANLEEITMKTVCKQVYAHYPDFDLAHKKEFIKSTVKSLIST</sequence>
<evidence type="ECO:0000256" key="7">
    <source>
        <dbReference type="ARBA" id="ARBA00056057"/>
    </source>
</evidence>
<dbReference type="GO" id="GO:0005634">
    <property type="term" value="C:nucleus"/>
    <property type="evidence" value="ECO:0007669"/>
    <property type="project" value="UniProtKB-SubCell"/>
</dbReference>
<dbReference type="SUPFAM" id="SSF109715">
    <property type="entry name" value="DEK C-terminal domain"/>
    <property type="match status" value="1"/>
</dbReference>
<dbReference type="Pfam" id="PF08766">
    <property type="entry name" value="DEK_C"/>
    <property type="match status" value="1"/>
</dbReference>
<comment type="function">
    <text evidence="7">Involved in chromatin organization.</text>
</comment>
<name>A0A8K0D2V1_IGNLU</name>
<dbReference type="PANTHER" id="PTHR13468">
    <property type="entry name" value="DEK PROTEIN"/>
    <property type="match status" value="1"/>
</dbReference>
<dbReference type="InterPro" id="IPR044198">
    <property type="entry name" value="DEK"/>
</dbReference>
<keyword evidence="5" id="KW-0238">DNA-binding</keyword>
<feature type="compositionally biased region" description="Acidic residues" evidence="10">
    <location>
        <begin position="357"/>
        <end position="380"/>
    </location>
</feature>
<evidence type="ECO:0000313" key="13">
    <source>
        <dbReference type="Proteomes" id="UP000801492"/>
    </source>
</evidence>
<dbReference type="FunFam" id="1.10.10.60:FF:000148">
    <property type="entry name" value="Dek, isoform B"/>
    <property type="match status" value="1"/>
</dbReference>
<keyword evidence="6" id="KW-0539">Nucleus</keyword>
<comment type="subunit">
    <text evidence="8">Found in a mRNA splicing-dependent exon junction complex (EJC) with DEK, RBM8A, RNPS1, SRRM1 and ALYREF/THOC4. Interacts with histones H2A, H2B, H3, H4, acetylated histone H4, non-phosphorylated DAXX and HDAC2. Component of the B-WICH complex, at least composed of SMARCA5/SNF2H, BAZ1B/WSTF, SF3B1, DEK, MYO1C, ERCC6, MYBBP1A and DDX21. Binds DNA.</text>
</comment>
<evidence type="ECO:0000313" key="12">
    <source>
        <dbReference type="EMBL" id="KAF2893740.1"/>
    </source>
</evidence>
<accession>A0A8K0D2V1</accession>
<dbReference type="GO" id="GO:2000779">
    <property type="term" value="P:regulation of double-strand break repair"/>
    <property type="evidence" value="ECO:0007669"/>
    <property type="project" value="TreeGrafter"/>
</dbReference>
<comment type="subcellular location">
    <subcellularLocation>
        <location evidence="1">Nucleus</location>
    </subcellularLocation>
</comment>
<dbReference type="GO" id="GO:0042393">
    <property type="term" value="F:histone binding"/>
    <property type="evidence" value="ECO:0007669"/>
    <property type="project" value="TreeGrafter"/>
</dbReference>
<feature type="compositionally biased region" description="Basic and acidic residues" evidence="10">
    <location>
        <begin position="110"/>
        <end position="125"/>
    </location>
</feature>
<evidence type="ECO:0000256" key="4">
    <source>
        <dbReference type="ARBA" id="ARBA00022853"/>
    </source>
</evidence>
<feature type="compositionally biased region" description="Basic and acidic residues" evidence="10">
    <location>
        <begin position="331"/>
        <end position="342"/>
    </location>
</feature>
<dbReference type="AlphaFoldDB" id="A0A8K0D2V1"/>
<organism evidence="12 13">
    <name type="scientific">Ignelater luminosus</name>
    <name type="common">Cucubano</name>
    <name type="synonym">Pyrophorus luminosus</name>
    <dbReference type="NCBI Taxonomy" id="2038154"/>
    <lineage>
        <taxon>Eukaryota</taxon>
        <taxon>Metazoa</taxon>
        <taxon>Ecdysozoa</taxon>
        <taxon>Arthropoda</taxon>
        <taxon>Hexapoda</taxon>
        <taxon>Insecta</taxon>
        <taxon>Pterygota</taxon>
        <taxon>Neoptera</taxon>
        <taxon>Endopterygota</taxon>
        <taxon>Coleoptera</taxon>
        <taxon>Polyphaga</taxon>
        <taxon>Elateriformia</taxon>
        <taxon>Elateroidea</taxon>
        <taxon>Elateridae</taxon>
        <taxon>Agrypninae</taxon>
        <taxon>Pyrophorini</taxon>
        <taxon>Ignelater</taxon>
    </lineage>
</organism>
<keyword evidence="3" id="KW-0013">ADP-ribosylation</keyword>
<feature type="region of interest" description="Disordered" evidence="10">
    <location>
        <begin position="1"/>
        <end position="145"/>
    </location>
</feature>
<dbReference type="PROSITE" id="PS51998">
    <property type="entry name" value="DEK_C"/>
    <property type="match status" value="1"/>
</dbReference>
<evidence type="ECO:0000256" key="5">
    <source>
        <dbReference type="ARBA" id="ARBA00023125"/>
    </source>
</evidence>
<dbReference type="InterPro" id="IPR003034">
    <property type="entry name" value="SAP_dom"/>
</dbReference>
<dbReference type="SMART" id="SM00513">
    <property type="entry name" value="SAP"/>
    <property type="match status" value="1"/>
</dbReference>
<proteinExistence type="predicted"/>
<dbReference type="GO" id="GO:0003677">
    <property type="term" value="F:DNA binding"/>
    <property type="evidence" value="ECO:0007669"/>
    <property type="project" value="UniProtKB-KW"/>
</dbReference>
<dbReference type="InterPro" id="IPR014876">
    <property type="entry name" value="DEK_C"/>
</dbReference>
<dbReference type="SUPFAM" id="SSF68906">
    <property type="entry name" value="SAP domain"/>
    <property type="match status" value="1"/>
</dbReference>
<feature type="compositionally biased region" description="Basic residues" evidence="10">
    <location>
        <begin position="384"/>
        <end position="407"/>
    </location>
</feature>
<feature type="compositionally biased region" description="Basic residues" evidence="10">
    <location>
        <begin position="343"/>
        <end position="352"/>
    </location>
</feature>
<gene>
    <name evidence="12" type="ORF">ILUMI_12434</name>
</gene>
<dbReference type="Gene3D" id="1.10.10.60">
    <property type="entry name" value="Homeodomain-like"/>
    <property type="match status" value="1"/>
</dbReference>
<feature type="domain" description="DEK-C" evidence="11">
    <location>
        <begin position="463"/>
        <end position="519"/>
    </location>
</feature>
<evidence type="ECO:0000256" key="2">
    <source>
        <dbReference type="ARBA" id="ARBA00022553"/>
    </source>
</evidence>
<evidence type="ECO:0000256" key="3">
    <source>
        <dbReference type="ARBA" id="ARBA00022765"/>
    </source>
</evidence>
<keyword evidence="13" id="KW-1185">Reference proteome</keyword>